<accession>A0A0F9IE38</accession>
<dbReference type="AlphaFoldDB" id="A0A0F9IE38"/>
<evidence type="ECO:0000313" key="1">
    <source>
        <dbReference type="EMBL" id="KKM25722.1"/>
    </source>
</evidence>
<organism evidence="1">
    <name type="scientific">marine sediment metagenome</name>
    <dbReference type="NCBI Taxonomy" id="412755"/>
    <lineage>
        <taxon>unclassified sequences</taxon>
        <taxon>metagenomes</taxon>
        <taxon>ecological metagenomes</taxon>
    </lineage>
</organism>
<comment type="caution">
    <text evidence="1">The sequence shown here is derived from an EMBL/GenBank/DDBJ whole genome shotgun (WGS) entry which is preliminary data.</text>
</comment>
<gene>
    <name evidence="1" type="ORF">LCGC14_1592220</name>
</gene>
<sequence length="318" mass="35121">MKDSRTKEEALHAFLSIEEQMYRCQDGCTSCAEHSPALERAHLQALRAVGSPNVDVGPTLHSERLTSPELADALEAWANIRDQVARHRTNRNWAFQPEHSEMLRVAARRLRVLAIGCVHPTGSLGRSIIQVHDTTHTRDLCLQCGAVVAVTAQQTPPLSSGAMEAATRRQTQLPMTPTLTEGGSRADSPLLREEADTPCANHAVHREHDYKTNRHCPGWAPRREIRPEDDQGGTQRMETILGYDDANSGGPMPKIAGEENQSIALVLREGGTAEWLEAHAGIANAEMHTHPSKTQDGPAYDCGEVTHSHWVQRDRAEW</sequence>
<proteinExistence type="predicted"/>
<reference evidence="1" key="1">
    <citation type="journal article" date="2015" name="Nature">
        <title>Complex archaea that bridge the gap between prokaryotes and eukaryotes.</title>
        <authorList>
            <person name="Spang A."/>
            <person name="Saw J.H."/>
            <person name="Jorgensen S.L."/>
            <person name="Zaremba-Niedzwiedzka K."/>
            <person name="Martijn J."/>
            <person name="Lind A.E."/>
            <person name="van Eijk R."/>
            <person name="Schleper C."/>
            <person name="Guy L."/>
            <person name="Ettema T.J."/>
        </authorList>
    </citation>
    <scope>NUCLEOTIDE SEQUENCE</scope>
</reference>
<name>A0A0F9IE38_9ZZZZ</name>
<protein>
    <submittedName>
        <fullName evidence="1">Uncharacterized protein</fullName>
    </submittedName>
</protein>
<dbReference type="EMBL" id="LAZR01012658">
    <property type="protein sequence ID" value="KKM25722.1"/>
    <property type="molecule type" value="Genomic_DNA"/>
</dbReference>